<feature type="compositionally biased region" description="Low complexity" evidence="1">
    <location>
        <begin position="913"/>
        <end position="952"/>
    </location>
</feature>
<feature type="compositionally biased region" description="Polar residues" evidence="1">
    <location>
        <begin position="471"/>
        <end position="500"/>
    </location>
</feature>
<feature type="compositionally biased region" description="Polar residues" evidence="1">
    <location>
        <begin position="707"/>
        <end position="721"/>
    </location>
</feature>
<feature type="compositionally biased region" description="Polar residues" evidence="1">
    <location>
        <begin position="420"/>
        <end position="445"/>
    </location>
</feature>
<dbReference type="Proteomes" id="UP000698800">
    <property type="component" value="Unassembled WGS sequence"/>
</dbReference>
<evidence type="ECO:0000256" key="1">
    <source>
        <dbReference type="SAM" id="MobiDB-lite"/>
    </source>
</evidence>
<feature type="compositionally biased region" description="Basic and acidic residues" evidence="1">
    <location>
        <begin position="579"/>
        <end position="599"/>
    </location>
</feature>
<feature type="compositionally biased region" description="Polar residues" evidence="1">
    <location>
        <begin position="256"/>
        <end position="275"/>
    </location>
</feature>
<feature type="region of interest" description="Disordered" evidence="1">
    <location>
        <begin position="783"/>
        <end position="1029"/>
    </location>
</feature>
<feature type="compositionally biased region" description="Polar residues" evidence="1">
    <location>
        <begin position="813"/>
        <end position="828"/>
    </location>
</feature>
<comment type="caution">
    <text evidence="2">The sequence shown here is derived from an EMBL/GenBank/DDBJ whole genome shotgun (WGS) entry which is preliminary data.</text>
</comment>
<gene>
    <name evidence="2" type="ORF">FGG08_000256</name>
</gene>
<dbReference type="AlphaFoldDB" id="A0A9P8L6Y5"/>
<evidence type="ECO:0008006" key="4">
    <source>
        <dbReference type="Google" id="ProtNLM"/>
    </source>
</evidence>
<feature type="region of interest" description="Disordered" evidence="1">
    <location>
        <begin position="470"/>
        <end position="542"/>
    </location>
</feature>
<organism evidence="2 3">
    <name type="scientific">Glutinoglossum americanum</name>
    <dbReference type="NCBI Taxonomy" id="1670608"/>
    <lineage>
        <taxon>Eukaryota</taxon>
        <taxon>Fungi</taxon>
        <taxon>Dikarya</taxon>
        <taxon>Ascomycota</taxon>
        <taxon>Pezizomycotina</taxon>
        <taxon>Geoglossomycetes</taxon>
        <taxon>Geoglossales</taxon>
        <taxon>Geoglossaceae</taxon>
        <taxon>Glutinoglossum</taxon>
    </lineage>
</organism>
<feature type="region of interest" description="Disordered" evidence="1">
    <location>
        <begin position="156"/>
        <end position="455"/>
    </location>
</feature>
<dbReference type="CDD" id="cd11282">
    <property type="entry name" value="ADF_coactosin_like"/>
    <property type="match status" value="1"/>
</dbReference>
<feature type="region of interest" description="Disordered" evidence="1">
    <location>
        <begin position="691"/>
        <end position="729"/>
    </location>
</feature>
<protein>
    <recommendedName>
        <fullName evidence="4">ADF-H domain-containing protein</fullName>
    </recommendedName>
</protein>
<feature type="compositionally biased region" description="Basic and acidic residues" evidence="1">
    <location>
        <begin position="186"/>
        <end position="204"/>
    </location>
</feature>
<dbReference type="Gene3D" id="3.40.20.10">
    <property type="entry name" value="Severin"/>
    <property type="match status" value="1"/>
</dbReference>
<dbReference type="EMBL" id="JAGHQL010000003">
    <property type="protein sequence ID" value="KAH0547531.1"/>
    <property type="molecule type" value="Genomic_DNA"/>
</dbReference>
<proteinExistence type="predicted"/>
<dbReference type="OrthoDB" id="74412at2759"/>
<feature type="compositionally biased region" description="Low complexity" evidence="1">
    <location>
        <begin position="786"/>
        <end position="802"/>
    </location>
</feature>
<feature type="region of interest" description="Disordered" evidence="1">
    <location>
        <begin position="752"/>
        <end position="771"/>
    </location>
</feature>
<feature type="compositionally biased region" description="Polar residues" evidence="1">
    <location>
        <begin position="516"/>
        <end position="533"/>
    </location>
</feature>
<feature type="compositionally biased region" description="Low complexity" evidence="1">
    <location>
        <begin position="1000"/>
        <end position="1010"/>
    </location>
</feature>
<feature type="compositionally biased region" description="Polar residues" evidence="1">
    <location>
        <begin position="847"/>
        <end position="869"/>
    </location>
</feature>
<keyword evidence="3" id="KW-1185">Reference proteome</keyword>
<feature type="region of interest" description="Disordered" evidence="1">
    <location>
        <begin position="579"/>
        <end position="621"/>
    </location>
</feature>
<dbReference type="InterPro" id="IPR029006">
    <property type="entry name" value="ADF-H/Gelsolin-like_dom_sf"/>
</dbReference>
<evidence type="ECO:0000313" key="2">
    <source>
        <dbReference type="EMBL" id="KAH0547531.1"/>
    </source>
</evidence>
<name>A0A9P8L6Y5_9PEZI</name>
<dbReference type="SUPFAM" id="SSF55753">
    <property type="entry name" value="Actin depolymerizing proteins"/>
    <property type="match status" value="1"/>
</dbReference>
<accession>A0A9P8L6Y5</accession>
<feature type="compositionally biased region" description="Basic and acidic residues" evidence="1">
    <location>
        <begin position="881"/>
        <end position="902"/>
    </location>
</feature>
<evidence type="ECO:0000313" key="3">
    <source>
        <dbReference type="Proteomes" id="UP000698800"/>
    </source>
</evidence>
<sequence>MSLNGLDNPNVIEAYEAAAAEPGGWFLLKYVSRDEVELLGRGSSGVVEIRGIISQYTEESPLYGFIRYRRRSILIKYVPEMTSRLVQARVTVHFQAITERFSPYDTIFPISVPRELNDTSLSSACSLHTATGSTSSSNSSLRRRRLVEITEDAEEHLAAQPKNAPPAMASAAEERPQTAAGPGPIVKEDEMKSIRVIEPEDRGAMDVTASSSLSPRSAKRPRFESSLSPPHGHKTSPTADSIHIPHSRRNEDHRASTNSVRPSTRDLYSSYSYTSKPKIKLGPRPSLDTGGRPFTSGSASRQHEPRPVSTLPAGIRIPRKNSTRPRSQYSNPVARDVPPLPANLSASLSPMDPPTRPTTSPGISPATPPPPMPIKLPLKSPSMTPEKQKLMKALQLRKKQMSASPQEPVAADTASEKTETGQSHANGEPGATSQNETVSNVQETAMDTVIAESEGSLEQTLAGHVAELASIGSTSTRGSVDELSQSTKGSSISKGTQSTEMEAASSPAKQHALESLTCTDPTPASLVPMSNQTKDIDPSRRDGRLWLDIGAPGMEANGRRDVSTLTSLMPEAVPLPLAEEHEIVDLEGDSRRDETREPRTSVVYANDSALKEESGVGGVQDQHRVDVNSSWQAPVESICPDQEIDPSEDCFLSDDSFIDELDTVTVQEAKPILVTKSPVTKSPISPVFPPVSPALPNPIPDNRKARGNQSHITSRTVSNPVRLQKPPKPLISTTEIPVIETARSVSASFLSSARSSHAPTLSAKKVNVSSGISQRIKALELRSGRLSAPATPPLSSTAAPNSPGLPAARRPSIKSSNLTPDSKPNTPAGSVLTPSSSPSPSPEPLKIQTQTLPPPQQSITKATPHNQQKSRPESISVIARIIRDDSSLSGSDSKDNPPHELHQSPLIIEHQQGSSSPLSARAGSSTIERPSSVLSSSPSSRPNSSSPTLSRPASIVSKQSTGSRGRSEKRSSQQRRGSSASGNTTKEDKRESKKSRLLRRMSSLSSSSRKSFAHAISPTLKEEPPFEPEPVPEIVRPANLLEGWVNVQLPDTLVSLPLVLIVISSE</sequence>
<reference evidence="2" key="1">
    <citation type="submission" date="2021-03" db="EMBL/GenBank/DDBJ databases">
        <title>Comparative genomics and phylogenomic investigation of the class Geoglossomycetes provide insights into ecological specialization and systematics.</title>
        <authorList>
            <person name="Melie T."/>
            <person name="Pirro S."/>
            <person name="Miller A.N."/>
            <person name="Quandt A."/>
        </authorList>
    </citation>
    <scope>NUCLEOTIDE SEQUENCE</scope>
    <source>
        <strain evidence="2">GBOQ0MN5Z8</strain>
    </source>
</reference>